<dbReference type="SMART" id="SM00448">
    <property type="entry name" value="REC"/>
    <property type="match status" value="1"/>
</dbReference>
<dbReference type="SUPFAM" id="SSF52172">
    <property type="entry name" value="CheY-like"/>
    <property type="match status" value="1"/>
</dbReference>
<dbReference type="InterPro" id="IPR007492">
    <property type="entry name" value="LytTR_DNA-bd_dom"/>
</dbReference>
<dbReference type="PROSITE" id="PS50110">
    <property type="entry name" value="RESPONSE_REGULATORY"/>
    <property type="match status" value="1"/>
</dbReference>
<dbReference type="Gene3D" id="3.40.50.2300">
    <property type="match status" value="1"/>
</dbReference>
<dbReference type="RefSeq" id="WP_114378297.1">
    <property type="nucleotide sequence ID" value="NZ_QPJD01000001.1"/>
</dbReference>
<keyword evidence="5" id="KW-1185">Reference proteome</keyword>
<feature type="domain" description="Response regulatory" evidence="2">
    <location>
        <begin position="4"/>
        <end position="118"/>
    </location>
</feature>
<organism evidence="4 5">
    <name type="scientific">Paenibacillus prosopidis</name>
    <dbReference type="NCBI Taxonomy" id="630520"/>
    <lineage>
        <taxon>Bacteria</taxon>
        <taxon>Bacillati</taxon>
        <taxon>Bacillota</taxon>
        <taxon>Bacilli</taxon>
        <taxon>Bacillales</taxon>
        <taxon>Paenibacillaceae</taxon>
        <taxon>Paenibacillus</taxon>
    </lineage>
</organism>
<dbReference type="SMART" id="SM00850">
    <property type="entry name" value="LytTR"/>
    <property type="match status" value="1"/>
</dbReference>
<evidence type="ECO:0000313" key="5">
    <source>
        <dbReference type="Proteomes" id="UP000252415"/>
    </source>
</evidence>
<dbReference type="Pfam" id="PF00072">
    <property type="entry name" value="Response_reg"/>
    <property type="match status" value="1"/>
</dbReference>
<accession>A0A368W7X2</accession>
<keyword evidence="1" id="KW-0597">Phosphoprotein</keyword>
<reference evidence="4 5" key="1">
    <citation type="submission" date="2018-07" db="EMBL/GenBank/DDBJ databases">
        <title>Genomic Encyclopedia of Type Strains, Phase III (KMG-III): the genomes of soil and plant-associated and newly described type strains.</title>
        <authorList>
            <person name="Whitman W."/>
        </authorList>
    </citation>
    <scope>NUCLEOTIDE SEQUENCE [LARGE SCALE GENOMIC DNA]</scope>
    <source>
        <strain evidence="4 5">CECT 7506</strain>
    </source>
</reference>
<dbReference type="GO" id="GO:0000156">
    <property type="term" value="F:phosphorelay response regulator activity"/>
    <property type="evidence" value="ECO:0007669"/>
    <property type="project" value="InterPro"/>
</dbReference>
<dbReference type="InterPro" id="IPR011006">
    <property type="entry name" value="CheY-like_superfamily"/>
</dbReference>
<dbReference type="Proteomes" id="UP000252415">
    <property type="component" value="Unassembled WGS sequence"/>
</dbReference>
<name>A0A368W7X2_9BACL</name>
<dbReference type="PROSITE" id="PS50930">
    <property type="entry name" value="HTH_LYTTR"/>
    <property type="match status" value="1"/>
</dbReference>
<dbReference type="PANTHER" id="PTHR37299:SF1">
    <property type="entry name" value="STAGE 0 SPORULATION PROTEIN A HOMOLOG"/>
    <property type="match status" value="1"/>
</dbReference>
<protein>
    <submittedName>
        <fullName evidence="4">LytTR family two component transcriptional regulator</fullName>
    </submittedName>
</protein>
<evidence type="ECO:0000256" key="1">
    <source>
        <dbReference type="PROSITE-ProRule" id="PRU00169"/>
    </source>
</evidence>
<dbReference type="OrthoDB" id="9809318at2"/>
<dbReference type="CDD" id="cd17532">
    <property type="entry name" value="REC_LytTR_AlgR-like"/>
    <property type="match status" value="1"/>
</dbReference>
<dbReference type="Pfam" id="PF04397">
    <property type="entry name" value="LytTR"/>
    <property type="match status" value="1"/>
</dbReference>
<comment type="caution">
    <text evidence="4">The sequence shown here is derived from an EMBL/GenBank/DDBJ whole genome shotgun (WGS) entry which is preliminary data.</text>
</comment>
<evidence type="ECO:0000259" key="3">
    <source>
        <dbReference type="PROSITE" id="PS50930"/>
    </source>
</evidence>
<evidence type="ECO:0000313" key="4">
    <source>
        <dbReference type="EMBL" id="RCW52082.1"/>
    </source>
</evidence>
<dbReference type="InterPro" id="IPR001789">
    <property type="entry name" value="Sig_transdc_resp-reg_receiver"/>
</dbReference>
<sequence length="250" mass="28962">MKLRIMIAEDERLAREELIYLLSKETDVELVPSAASGVEALELARKHKPEVVFLDIEMPEMDGIQAAHRLVEMDPRPFLVFTTAYDQYALEAFQLEAVDYLLKPYYEERLRRTLERIRGRKTEAGIDVRTKTTPGPLFKSGKLLVDDGARMVVLEAELFLYAVKEDKVTRIHMADGRSYAAKQTLQELEERLGPSFFRPHRSYLVNLNYIYELEPWFNGAYNAILRDPNRTQIPVSRVAAKEMFRLLQGH</sequence>
<proteinExistence type="predicted"/>
<dbReference type="InterPro" id="IPR046947">
    <property type="entry name" value="LytR-like"/>
</dbReference>
<dbReference type="EMBL" id="QPJD01000001">
    <property type="protein sequence ID" value="RCW52082.1"/>
    <property type="molecule type" value="Genomic_DNA"/>
</dbReference>
<dbReference type="Gene3D" id="2.40.50.1020">
    <property type="entry name" value="LytTr DNA-binding domain"/>
    <property type="match status" value="1"/>
</dbReference>
<evidence type="ECO:0000259" key="2">
    <source>
        <dbReference type="PROSITE" id="PS50110"/>
    </source>
</evidence>
<dbReference type="GO" id="GO:0003677">
    <property type="term" value="F:DNA binding"/>
    <property type="evidence" value="ECO:0007669"/>
    <property type="project" value="InterPro"/>
</dbReference>
<gene>
    <name evidence="4" type="ORF">DFP97_101428</name>
</gene>
<dbReference type="PANTHER" id="PTHR37299">
    <property type="entry name" value="TRANSCRIPTIONAL REGULATOR-RELATED"/>
    <property type="match status" value="1"/>
</dbReference>
<feature type="domain" description="HTH LytTR-type" evidence="3">
    <location>
        <begin position="158"/>
        <end position="249"/>
    </location>
</feature>
<feature type="modified residue" description="4-aspartylphosphate" evidence="1">
    <location>
        <position position="55"/>
    </location>
</feature>
<dbReference type="AlphaFoldDB" id="A0A368W7X2"/>